<sequence length="151" mass="17916">MVENRFLEDPAQNHHPNCKRISIDEKMKEQMMNKLRKEIMHMKDQGIDYVFEYWLGRVGTAARSYTEEQKRLLKYNLIKLLKKADEEEENGVDEEEENGVDVEENGADKEEENGVVVEENRADEEEVNEEEYGDEPHDDIYMIEQGKLYKK</sequence>
<proteinExistence type="predicted"/>
<protein>
    <submittedName>
        <fullName evidence="2">Uncharacterized protein</fullName>
    </submittedName>
</protein>
<evidence type="ECO:0000313" key="1">
    <source>
        <dbReference type="Proteomes" id="UP000887579"/>
    </source>
</evidence>
<accession>A0AC34GN89</accession>
<reference evidence="2" key="1">
    <citation type="submission" date="2022-11" db="UniProtKB">
        <authorList>
            <consortium name="WormBaseParasite"/>
        </authorList>
    </citation>
    <scope>IDENTIFICATION</scope>
</reference>
<dbReference type="WBParaSite" id="ES5_v2.g4739.t1">
    <property type="protein sequence ID" value="ES5_v2.g4739.t1"/>
    <property type="gene ID" value="ES5_v2.g4739"/>
</dbReference>
<organism evidence="1 2">
    <name type="scientific">Panagrolaimus sp. ES5</name>
    <dbReference type="NCBI Taxonomy" id="591445"/>
    <lineage>
        <taxon>Eukaryota</taxon>
        <taxon>Metazoa</taxon>
        <taxon>Ecdysozoa</taxon>
        <taxon>Nematoda</taxon>
        <taxon>Chromadorea</taxon>
        <taxon>Rhabditida</taxon>
        <taxon>Tylenchina</taxon>
        <taxon>Panagrolaimomorpha</taxon>
        <taxon>Panagrolaimoidea</taxon>
        <taxon>Panagrolaimidae</taxon>
        <taxon>Panagrolaimus</taxon>
    </lineage>
</organism>
<dbReference type="Proteomes" id="UP000887579">
    <property type="component" value="Unplaced"/>
</dbReference>
<evidence type="ECO:0000313" key="2">
    <source>
        <dbReference type="WBParaSite" id="ES5_v2.g4739.t1"/>
    </source>
</evidence>
<name>A0AC34GN89_9BILA</name>